<proteinExistence type="predicted"/>
<protein>
    <submittedName>
        <fullName evidence="1">Uncharacterized protein</fullName>
    </submittedName>
</protein>
<evidence type="ECO:0000313" key="2">
    <source>
        <dbReference type="Proteomes" id="UP001153269"/>
    </source>
</evidence>
<keyword evidence="2" id="KW-1185">Reference proteome</keyword>
<reference evidence="1" key="1">
    <citation type="submission" date="2020-03" db="EMBL/GenBank/DDBJ databases">
        <authorList>
            <person name="Weist P."/>
        </authorList>
    </citation>
    <scope>NUCLEOTIDE SEQUENCE</scope>
</reference>
<dbReference type="EMBL" id="CADEAL010004112">
    <property type="protein sequence ID" value="CAB1452009.1"/>
    <property type="molecule type" value="Genomic_DNA"/>
</dbReference>
<dbReference type="Proteomes" id="UP001153269">
    <property type="component" value="Unassembled WGS sequence"/>
</dbReference>
<evidence type="ECO:0000313" key="1">
    <source>
        <dbReference type="EMBL" id="CAB1452009.1"/>
    </source>
</evidence>
<organism evidence="1 2">
    <name type="scientific">Pleuronectes platessa</name>
    <name type="common">European plaice</name>
    <dbReference type="NCBI Taxonomy" id="8262"/>
    <lineage>
        <taxon>Eukaryota</taxon>
        <taxon>Metazoa</taxon>
        <taxon>Chordata</taxon>
        <taxon>Craniata</taxon>
        <taxon>Vertebrata</taxon>
        <taxon>Euteleostomi</taxon>
        <taxon>Actinopterygii</taxon>
        <taxon>Neopterygii</taxon>
        <taxon>Teleostei</taxon>
        <taxon>Neoteleostei</taxon>
        <taxon>Acanthomorphata</taxon>
        <taxon>Carangaria</taxon>
        <taxon>Pleuronectiformes</taxon>
        <taxon>Pleuronectoidei</taxon>
        <taxon>Pleuronectidae</taxon>
        <taxon>Pleuronectes</taxon>
    </lineage>
</organism>
<name>A0A9N7Z7Y5_PLEPL</name>
<comment type="caution">
    <text evidence="1">The sequence shown here is derived from an EMBL/GenBank/DDBJ whole genome shotgun (WGS) entry which is preliminary data.</text>
</comment>
<accession>A0A9N7Z7Y5</accession>
<sequence length="152" mass="16507">MFPASLPKSASSCQVPPATFRGQAVAPELGHRQLRHSQTELVQTGGDKPPELGCSASVWWRGTPEELSLLVCLHGNNKTVQLSTVGADMKATVSACVGRFGGNNRERGELGRCQEQRACWCSKAHKSTTPCQPRCSRRHHGFSYTRCLKAAS</sequence>
<dbReference type="AlphaFoldDB" id="A0A9N7Z7Y5"/>
<gene>
    <name evidence="1" type="ORF">PLEPLA_LOCUS39748</name>
</gene>